<accession>C6LLI7</accession>
<dbReference type="AlphaFoldDB" id="C6LLI7"/>
<feature type="compositionally biased region" description="Basic and acidic residues" evidence="1">
    <location>
        <begin position="40"/>
        <end position="64"/>
    </location>
</feature>
<dbReference type="EMBL" id="ACCL02000030">
    <property type="protein sequence ID" value="EET58526.1"/>
    <property type="molecule type" value="Genomic_DNA"/>
</dbReference>
<reference evidence="2" key="1">
    <citation type="submission" date="2009-07" db="EMBL/GenBank/DDBJ databases">
        <authorList>
            <person name="Weinstock G."/>
            <person name="Sodergren E."/>
            <person name="Clifton S."/>
            <person name="Fulton L."/>
            <person name="Fulton B."/>
            <person name="Courtney L."/>
            <person name="Fronick C."/>
            <person name="Harrison M."/>
            <person name="Strong C."/>
            <person name="Farmer C."/>
            <person name="Delahaunty K."/>
            <person name="Markovic C."/>
            <person name="Hall O."/>
            <person name="Minx P."/>
            <person name="Tomlinson C."/>
            <person name="Mitreva M."/>
            <person name="Nelson J."/>
            <person name="Hou S."/>
            <person name="Wollam A."/>
            <person name="Pepin K.H."/>
            <person name="Johnson M."/>
            <person name="Bhonagiri V."/>
            <person name="Nash W.E."/>
            <person name="Warren W."/>
            <person name="Chinwalla A."/>
            <person name="Mardis E.R."/>
            <person name="Wilson R.K."/>
        </authorList>
    </citation>
    <scope>NUCLEOTIDE SEQUENCE [LARGE SCALE GENOMIC DNA]</scope>
    <source>
        <strain evidence="2">DSM 14469</strain>
    </source>
</reference>
<keyword evidence="3" id="KW-1185">Reference proteome</keyword>
<comment type="caution">
    <text evidence="2">The sequence shown here is derived from an EMBL/GenBank/DDBJ whole genome shotgun (WGS) entry which is preliminary data.</text>
</comment>
<proteinExistence type="predicted"/>
<evidence type="ECO:0000313" key="2">
    <source>
        <dbReference type="EMBL" id="EET58526.1"/>
    </source>
</evidence>
<sequence length="64" mass="7374">MTKNYQSCRKIYQSCQKIKLKWKSCYADGTKKQAIPVSDTAKRGKENPLKETAETIQEGKYEEA</sequence>
<name>C6LLI7_9FIRM</name>
<gene>
    <name evidence="2" type="ORF">BRYFOR_09534</name>
</gene>
<evidence type="ECO:0000313" key="3">
    <source>
        <dbReference type="Proteomes" id="UP000005561"/>
    </source>
</evidence>
<feature type="region of interest" description="Disordered" evidence="1">
    <location>
        <begin position="37"/>
        <end position="64"/>
    </location>
</feature>
<protein>
    <submittedName>
        <fullName evidence="2">Uncharacterized protein</fullName>
    </submittedName>
</protein>
<dbReference type="Proteomes" id="UP000005561">
    <property type="component" value="Unassembled WGS sequence"/>
</dbReference>
<evidence type="ECO:0000256" key="1">
    <source>
        <dbReference type="SAM" id="MobiDB-lite"/>
    </source>
</evidence>
<organism evidence="2 3">
    <name type="scientific">Marvinbryantia formatexigens DSM 14469</name>
    <dbReference type="NCBI Taxonomy" id="478749"/>
    <lineage>
        <taxon>Bacteria</taxon>
        <taxon>Bacillati</taxon>
        <taxon>Bacillota</taxon>
        <taxon>Clostridia</taxon>
        <taxon>Lachnospirales</taxon>
        <taxon>Lachnospiraceae</taxon>
        <taxon>Marvinbryantia</taxon>
    </lineage>
</organism>